<evidence type="ECO:0000256" key="1">
    <source>
        <dbReference type="SAM" id="Phobius"/>
    </source>
</evidence>
<proteinExistence type="predicted"/>
<keyword evidence="1" id="KW-0472">Membrane</keyword>
<keyword evidence="3" id="KW-1185">Reference proteome</keyword>
<dbReference type="InterPro" id="IPR035197">
    <property type="entry name" value="DUF5313"/>
</dbReference>
<evidence type="ECO:0000313" key="3">
    <source>
        <dbReference type="Proteomes" id="UP001501183"/>
    </source>
</evidence>
<feature type="transmembrane region" description="Helical" evidence="1">
    <location>
        <begin position="70"/>
        <end position="90"/>
    </location>
</feature>
<dbReference type="Proteomes" id="UP001501183">
    <property type="component" value="Unassembled WGS sequence"/>
</dbReference>
<keyword evidence="1" id="KW-1133">Transmembrane helix</keyword>
<gene>
    <name evidence="2" type="ORF">GCM10023094_32790</name>
</gene>
<protein>
    <submittedName>
        <fullName evidence="2">DUF5313 domain-containing protein</fullName>
    </submittedName>
</protein>
<feature type="transmembrane region" description="Helical" evidence="1">
    <location>
        <begin position="47"/>
        <end position="64"/>
    </location>
</feature>
<sequence>MSTGKMGTTRPNPLQWIAYAFGAKLPASMNDWVRNDITGDHYVIRHLLRAQVPFLPLYALFLLFPGPLWLRGSMVLLGVSLAVFYSVVYIHQNRARRLQKNGLPMDLDNDKRRAAREAEEDAYGRAWRHA</sequence>
<keyword evidence="1" id="KW-0812">Transmembrane</keyword>
<dbReference type="Pfam" id="PF17240">
    <property type="entry name" value="DUF5313"/>
    <property type="match status" value="1"/>
</dbReference>
<dbReference type="EMBL" id="BAABFB010000050">
    <property type="protein sequence ID" value="GAA4482585.1"/>
    <property type="molecule type" value="Genomic_DNA"/>
</dbReference>
<evidence type="ECO:0000313" key="2">
    <source>
        <dbReference type="EMBL" id="GAA4482585.1"/>
    </source>
</evidence>
<accession>A0ABP8P9E0</accession>
<comment type="caution">
    <text evidence="2">The sequence shown here is derived from an EMBL/GenBank/DDBJ whole genome shotgun (WGS) entry which is preliminary data.</text>
</comment>
<reference evidence="3" key="1">
    <citation type="journal article" date="2019" name="Int. J. Syst. Evol. Microbiol.">
        <title>The Global Catalogue of Microorganisms (GCM) 10K type strain sequencing project: providing services to taxonomists for standard genome sequencing and annotation.</title>
        <authorList>
            <consortium name="The Broad Institute Genomics Platform"/>
            <consortium name="The Broad Institute Genome Sequencing Center for Infectious Disease"/>
            <person name="Wu L."/>
            <person name="Ma J."/>
        </authorList>
    </citation>
    <scope>NUCLEOTIDE SEQUENCE [LARGE SCALE GENOMIC DNA]</scope>
    <source>
        <strain evidence="3">JCM 32206</strain>
    </source>
</reference>
<dbReference type="RefSeq" id="WP_345347085.1">
    <property type="nucleotide sequence ID" value="NZ_BAABFB010000050.1"/>
</dbReference>
<name>A0ABP8P9E0_9NOCA</name>
<organism evidence="2 3">
    <name type="scientific">Rhodococcus olei</name>
    <dbReference type="NCBI Taxonomy" id="2161675"/>
    <lineage>
        <taxon>Bacteria</taxon>
        <taxon>Bacillati</taxon>
        <taxon>Actinomycetota</taxon>
        <taxon>Actinomycetes</taxon>
        <taxon>Mycobacteriales</taxon>
        <taxon>Nocardiaceae</taxon>
        <taxon>Rhodococcus</taxon>
    </lineage>
</organism>